<feature type="domain" description="Maltokinase N-terminal cap" evidence="16">
    <location>
        <begin position="17"/>
        <end position="108"/>
    </location>
</feature>
<dbReference type="RefSeq" id="WP_188755728.1">
    <property type="nucleotide sequence ID" value="NZ_BMJY01000005.1"/>
</dbReference>
<name>A0A917IDQ9_9MICO</name>
<dbReference type="GO" id="GO:0016301">
    <property type="term" value="F:kinase activity"/>
    <property type="evidence" value="ECO:0007669"/>
    <property type="project" value="UniProtKB-KW"/>
</dbReference>
<evidence type="ECO:0000259" key="16">
    <source>
        <dbReference type="Pfam" id="PF18085"/>
    </source>
</evidence>
<comment type="pathway">
    <text evidence="1">Glycan biosynthesis; glycogen biosynthesis.</text>
</comment>
<dbReference type="GO" id="GO:0005978">
    <property type="term" value="P:glycogen biosynthetic process"/>
    <property type="evidence" value="ECO:0007669"/>
    <property type="project" value="UniProtKB-KW"/>
</dbReference>
<evidence type="ECO:0000259" key="15">
    <source>
        <dbReference type="Pfam" id="PF01636"/>
    </source>
</evidence>
<evidence type="ECO:0000256" key="1">
    <source>
        <dbReference type="ARBA" id="ARBA00004964"/>
    </source>
</evidence>
<dbReference type="EC" id="2.7.1.175" evidence="4"/>
<dbReference type="SUPFAM" id="SSF56112">
    <property type="entry name" value="Protein kinase-like (PK-like)"/>
    <property type="match status" value="1"/>
</dbReference>
<evidence type="ECO:0000256" key="11">
    <source>
        <dbReference type="ARBA" id="ARBA00023056"/>
    </source>
</evidence>
<comment type="catalytic activity">
    <reaction evidence="14">
        <text>D-maltose + ATP = alpha-maltose 1-phosphate + ADP + H(+)</text>
        <dbReference type="Rhea" id="RHEA:31915"/>
        <dbReference type="ChEBI" id="CHEBI:15378"/>
        <dbReference type="ChEBI" id="CHEBI:17306"/>
        <dbReference type="ChEBI" id="CHEBI:30616"/>
        <dbReference type="ChEBI" id="CHEBI:63576"/>
        <dbReference type="ChEBI" id="CHEBI:456216"/>
        <dbReference type="EC" id="2.7.1.175"/>
    </reaction>
</comment>
<evidence type="ECO:0000313" key="17">
    <source>
        <dbReference type="EMBL" id="GGH42492.1"/>
    </source>
</evidence>
<dbReference type="EMBL" id="BMJY01000005">
    <property type="protein sequence ID" value="GGH42492.1"/>
    <property type="molecule type" value="Genomic_DNA"/>
</dbReference>
<dbReference type="InterPro" id="IPR002575">
    <property type="entry name" value="Aminoglycoside_PTrfase"/>
</dbReference>
<reference evidence="17" key="1">
    <citation type="journal article" date="2014" name="Int. J. Syst. Evol. Microbiol.">
        <title>Complete genome sequence of Corynebacterium casei LMG S-19264T (=DSM 44701T), isolated from a smear-ripened cheese.</title>
        <authorList>
            <consortium name="US DOE Joint Genome Institute (JGI-PGF)"/>
            <person name="Walter F."/>
            <person name="Albersmeier A."/>
            <person name="Kalinowski J."/>
            <person name="Ruckert C."/>
        </authorList>
    </citation>
    <scope>NUCLEOTIDE SEQUENCE</scope>
    <source>
        <strain evidence="17">CGMCC 1.15794</strain>
    </source>
</reference>
<accession>A0A917IDQ9</accession>
<evidence type="ECO:0000313" key="18">
    <source>
        <dbReference type="Proteomes" id="UP000657592"/>
    </source>
</evidence>
<proteinExistence type="inferred from homology"/>
<dbReference type="InterPro" id="IPR011009">
    <property type="entry name" value="Kinase-like_dom_sf"/>
</dbReference>
<evidence type="ECO:0000256" key="14">
    <source>
        <dbReference type="ARBA" id="ARBA00049067"/>
    </source>
</evidence>
<keyword evidence="8" id="KW-0547">Nucleotide-binding</keyword>
<evidence type="ECO:0000256" key="3">
    <source>
        <dbReference type="ARBA" id="ARBA00011245"/>
    </source>
</evidence>
<sequence length="505" mass="54667">MSALHAGRIDPALLEGYLVRTRWFGGKGRPFRVARVDVVAELPGGEHGPCAAINLVTVRYDDDEGGSELYQVPLSTYDELEERLSFAYVGPAEDDAGQVRHLYDAVHDRDAMALWLNGFVSAEGDGSAESGGVRFRRVLGDRDVKLDPELRSTPLTGEQSNSSVKFDDSAIMKVFRKVTPGVNPDIEIHQELTRGGSDHIAELYGWAEVEVRADTDTDDAGGADDAGGTGVLQLAMLQRFLRTATDGFEMATGSVRTLLAEPELPAGDSGGDFAGEAARLGEALAEVHELLRERFPSERRGADAVAGLSRAMTARLENALRIVPELEEYAAGLRTAFEAVGALSGLDVQRIHGDLHLGQTLRTTGGWKIVDFEGEPGRPFAERALPDSPWRDVAGMLRSFDYAPGVVAMTAPAPPDADDEDSPQADLRLRRGREWSERARGHFLDAYVAALGTDGDGAGDSPDERRLLLDAYVADKAVYEAVYEKRNRPSWIEIPLEALARIGGA</sequence>
<protein>
    <recommendedName>
        <fullName evidence="5">Maltokinase</fullName>
        <ecNumber evidence="4">2.7.1.175</ecNumber>
    </recommendedName>
    <alternativeName>
        <fullName evidence="13">Maltose-1-phosphate synthase</fullName>
    </alternativeName>
</protein>
<keyword evidence="10" id="KW-0067">ATP-binding</keyword>
<dbReference type="Pfam" id="PF01636">
    <property type="entry name" value="APH"/>
    <property type="match status" value="1"/>
</dbReference>
<dbReference type="InterPro" id="IPR040999">
    <property type="entry name" value="Mak_N_cap"/>
</dbReference>
<keyword evidence="12" id="KW-0119">Carbohydrate metabolism</keyword>
<keyword evidence="7" id="KW-0808">Transferase</keyword>
<dbReference type="Proteomes" id="UP000657592">
    <property type="component" value="Unassembled WGS sequence"/>
</dbReference>
<evidence type="ECO:0000256" key="12">
    <source>
        <dbReference type="ARBA" id="ARBA00023277"/>
    </source>
</evidence>
<dbReference type="GO" id="GO:0005524">
    <property type="term" value="F:ATP binding"/>
    <property type="evidence" value="ECO:0007669"/>
    <property type="project" value="UniProtKB-KW"/>
</dbReference>
<comment type="similarity">
    <text evidence="2">Belongs to the aminoglycoside phosphotransferase family.</text>
</comment>
<evidence type="ECO:0000256" key="9">
    <source>
        <dbReference type="ARBA" id="ARBA00022777"/>
    </source>
</evidence>
<evidence type="ECO:0000256" key="4">
    <source>
        <dbReference type="ARBA" id="ARBA00011962"/>
    </source>
</evidence>
<evidence type="ECO:0000256" key="7">
    <source>
        <dbReference type="ARBA" id="ARBA00022679"/>
    </source>
</evidence>
<reference evidence="17" key="2">
    <citation type="submission" date="2020-09" db="EMBL/GenBank/DDBJ databases">
        <authorList>
            <person name="Sun Q."/>
            <person name="Zhou Y."/>
        </authorList>
    </citation>
    <scope>NUCLEOTIDE SEQUENCE</scope>
    <source>
        <strain evidence="17">CGMCC 1.15794</strain>
    </source>
</reference>
<organism evidence="17 18">
    <name type="scientific">Microbacterium album</name>
    <dbReference type="NCBI Taxonomy" id="2053191"/>
    <lineage>
        <taxon>Bacteria</taxon>
        <taxon>Bacillati</taxon>
        <taxon>Actinomycetota</taxon>
        <taxon>Actinomycetes</taxon>
        <taxon>Micrococcales</taxon>
        <taxon>Microbacteriaceae</taxon>
        <taxon>Microbacterium</taxon>
    </lineage>
</organism>
<comment type="caution">
    <text evidence="17">The sequence shown here is derived from an EMBL/GenBank/DDBJ whole genome shotgun (WGS) entry which is preliminary data.</text>
</comment>
<dbReference type="Pfam" id="PF18085">
    <property type="entry name" value="Mak_N_cap"/>
    <property type="match status" value="1"/>
</dbReference>
<evidence type="ECO:0000256" key="13">
    <source>
        <dbReference type="ARBA" id="ARBA00031251"/>
    </source>
</evidence>
<feature type="domain" description="Aminoglycoside phosphotransferase" evidence="15">
    <location>
        <begin position="277"/>
        <end position="403"/>
    </location>
</feature>
<keyword evidence="18" id="KW-1185">Reference proteome</keyword>
<gene>
    <name evidence="17" type="ORF">GCM10010921_15740</name>
</gene>
<evidence type="ECO:0000256" key="10">
    <source>
        <dbReference type="ARBA" id="ARBA00022840"/>
    </source>
</evidence>
<evidence type="ECO:0000256" key="5">
    <source>
        <dbReference type="ARBA" id="ARBA00013882"/>
    </source>
</evidence>
<keyword evidence="9" id="KW-0418">Kinase</keyword>
<evidence type="ECO:0000256" key="6">
    <source>
        <dbReference type="ARBA" id="ARBA00022600"/>
    </source>
</evidence>
<comment type="subunit">
    <text evidence="3">Monomer.</text>
</comment>
<dbReference type="Gene3D" id="3.90.1200.10">
    <property type="match status" value="1"/>
</dbReference>
<keyword evidence="11" id="KW-0320">Glycogen biosynthesis</keyword>
<dbReference type="AlphaFoldDB" id="A0A917IDQ9"/>
<evidence type="ECO:0000256" key="2">
    <source>
        <dbReference type="ARBA" id="ARBA00006219"/>
    </source>
</evidence>
<keyword evidence="6" id="KW-0321">Glycogen metabolism</keyword>
<evidence type="ECO:0000256" key="8">
    <source>
        <dbReference type="ARBA" id="ARBA00022741"/>
    </source>
</evidence>